<proteinExistence type="inferred from homology"/>
<sequence length="331" mass="34443">MATLPPLLSQVSTVSTCILGALCLLPAGAAVARDWPTRPVTLVVPFPAGGGTDLLVRTIQPKLQAALGQPVVIDNRSGAGGTIGSTFVARAAPDGYVVGVATTSTHAVSASVFPRLPYKPATDFAYAGFIGTSPYVLAVNRALQAPDVKTLLDRLRQHKLAQHSFASVGVGTVSHLIGVQFHALSKVPLTHVPYRGAAPAYTDLIGGQVQLMFDNPAGLVPYLRASKLVAVATTAPTPLLPNVPTFASQGVPGFTQQLWYGLAFPRGTPASVVARMNQALDQVLADKDTIRELADKGVTARAGTPADMLAAVQHDLSYWGAIARSVGATIE</sequence>
<accession>A0A5P3VEK8</accession>
<dbReference type="PIRSF" id="PIRSF017082">
    <property type="entry name" value="YflP"/>
    <property type="match status" value="1"/>
</dbReference>
<dbReference type="InterPro" id="IPR042100">
    <property type="entry name" value="Bug_dom1"/>
</dbReference>
<evidence type="ECO:0000313" key="2">
    <source>
        <dbReference type="EMBL" id="QEZ43813.1"/>
    </source>
</evidence>
<name>A0A5P3VEK8_9BURK</name>
<dbReference type="Gene3D" id="3.40.190.150">
    <property type="entry name" value="Bordetella uptake gene, domain 1"/>
    <property type="match status" value="1"/>
</dbReference>
<dbReference type="InterPro" id="IPR005064">
    <property type="entry name" value="BUG"/>
</dbReference>
<dbReference type="SUPFAM" id="SSF53850">
    <property type="entry name" value="Periplasmic binding protein-like II"/>
    <property type="match status" value="1"/>
</dbReference>
<organism evidence="2 3">
    <name type="scientific">Cupriavidus oxalaticus</name>
    <dbReference type="NCBI Taxonomy" id="96344"/>
    <lineage>
        <taxon>Bacteria</taxon>
        <taxon>Pseudomonadati</taxon>
        <taxon>Pseudomonadota</taxon>
        <taxon>Betaproteobacteria</taxon>
        <taxon>Burkholderiales</taxon>
        <taxon>Burkholderiaceae</taxon>
        <taxon>Cupriavidus</taxon>
    </lineage>
</organism>
<dbReference type="AlphaFoldDB" id="A0A5P3VEK8"/>
<evidence type="ECO:0000256" key="1">
    <source>
        <dbReference type="ARBA" id="ARBA00006987"/>
    </source>
</evidence>
<dbReference type="Proteomes" id="UP000325743">
    <property type="component" value="Chromosome 1"/>
</dbReference>
<comment type="similarity">
    <text evidence="1">Belongs to the UPF0065 (bug) family.</text>
</comment>
<evidence type="ECO:0000313" key="3">
    <source>
        <dbReference type="Proteomes" id="UP000325743"/>
    </source>
</evidence>
<dbReference type="Pfam" id="PF03401">
    <property type="entry name" value="TctC"/>
    <property type="match status" value="1"/>
</dbReference>
<dbReference type="EMBL" id="CP032518">
    <property type="protein sequence ID" value="QEZ43813.1"/>
    <property type="molecule type" value="Genomic_DNA"/>
</dbReference>
<dbReference type="RefSeq" id="WP_151069947.1">
    <property type="nucleotide sequence ID" value="NZ_CP032518.1"/>
</dbReference>
<protein>
    <submittedName>
        <fullName evidence="2">Tripartite tricarboxylate transporter substrate binding protein</fullName>
    </submittedName>
</protein>
<dbReference type="Gene3D" id="3.40.190.10">
    <property type="entry name" value="Periplasmic binding protein-like II"/>
    <property type="match status" value="1"/>
</dbReference>
<gene>
    <name evidence="2" type="ORF">D2917_05890</name>
</gene>
<reference evidence="2 3" key="1">
    <citation type="submission" date="2018-09" db="EMBL/GenBank/DDBJ databases">
        <title>Complete genome sequence of Cupriavidus oxalaticus T2, a bacterium capable of phenol tolerance and degradation.</title>
        <authorList>
            <person name="Yan J."/>
        </authorList>
    </citation>
    <scope>NUCLEOTIDE SEQUENCE [LARGE SCALE GENOMIC DNA]</scope>
    <source>
        <strain evidence="2 3">T2</strain>
    </source>
</reference>
<dbReference type="PANTHER" id="PTHR42928:SF5">
    <property type="entry name" value="BLR1237 PROTEIN"/>
    <property type="match status" value="1"/>
</dbReference>
<dbReference type="PANTHER" id="PTHR42928">
    <property type="entry name" value="TRICARBOXYLATE-BINDING PROTEIN"/>
    <property type="match status" value="1"/>
</dbReference>